<evidence type="ECO:0000313" key="1">
    <source>
        <dbReference type="EMBL" id="KGA16815.1"/>
    </source>
</evidence>
<dbReference type="AlphaFoldDB" id="A0A094PYB1"/>
<name>A0A094PYB1_9ZZZZ</name>
<comment type="caution">
    <text evidence="1">The sequence shown here is derived from an EMBL/GenBank/DDBJ whole genome shotgun (WGS) entry which is preliminary data.</text>
</comment>
<reference evidence="1" key="1">
    <citation type="submission" date="2014-05" db="EMBL/GenBank/DDBJ databases">
        <title>Key roles for freshwater Actinobacteria revealed by deep metagenomic sequencing.</title>
        <authorList>
            <person name="Ghai R."/>
            <person name="Mizuno C.M."/>
            <person name="Picazo A."/>
            <person name="Camacho A."/>
            <person name="Rodriguez-Valera F."/>
        </authorList>
    </citation>
    <scope>NUCLEOTIDE SEQUENCE</scope>
</reference>
<protein>
    <submittedName>
        <fullName evidence="1">Uncharacterized protein</fullName>
    </submittedName>
</protein>
<dbReference type="Gene3D" id="3.20.20.140">
    <property type="entry name" value="Metal-dependent hydrolases"/>
    <property type="match status" value="1"/>
</dbReference>
<dbReference type="SUPFAM" id="SSF51556">
    <property type="entry name" value="Metallo-dependent hydrolases"/>
    <property type="match status" value="1"/>
</dbReference>
<dbReference type="InterPro" id="IPR032466">
    <property type="entry name" value="Metal_Hydrolase"/>
</dbReference>
<organism evidence="1">
    <name type="scientific">freshwater metagenome</name>
    <dbReference type="NCBI Taxonomy" id="449393"/>
    <lineage>
        <taxon>unclassified sequences</taxon>
        <taxon>metagenomes</taxon>
        <taxon>ecological metagenomes</taxon>
    </lineage>
</organism>
<accession>A0A094PYB1</accession>
<sequence>MSAAGSSDGKYKIGGLEVEVKDSIARLTSNGSLAGSTLTMEEAFLNFIKKMAFQ</sequence>
<gene>
    <name evidence="1" type="ORF">GM50_13415</name>
</gene>
<proteinExistence type="predicted"/>
<dbReference type="EMBL" id="JNSK01000056">
    <property type="protein sequence ID" value="KGA16815.1"/>
    <property type="molecule type" value="Genomic_DNA"/>
</dbReference>